<dbReference type="RefSeq" id="WP_110524315.1">
    <property type="nucleotide sequence ID" value="NZ_QKOE01000006.1"/>
</dbReference>
<organism evidence="3 4">
    <name type="scientific">Parazoarcus communis SWub3 = DSM 12120</name>
    <dbReference type="NCBI Taxonomy" id="1121029"/>
    <lineage>
        <taxon>Bacteria</taxon>
        <taxon>Pseudomonadati</taxon>
        <taxon>Pseudomonadota</taxon>
        <taxon>Betaproteobacteria</taxon>
        <taxon>Rhodocyclales</taxon>
        <taxon>Zoogloeaceae</taxon>
        <taxon>Parazoarcus</taxon>
    </lineage>
</organism>
<dbReference type="AlphaFoldDB" id="A0A323UVP3"/>
<keyword evidence="4" id="KW-1185">Reference proteome</keyword>
<protein>
    <submittedName>
        <fullName evidence="3">Peptidase</fullName>
    </submittedName>
</protein>
<evidence type="ECO:0000313" key="4">
    <source>
        <dbReference type="Proteomes" id="UP000248259"/>
    </source>
</evidence>
<dbReference type="OrthoDB" id="8527445at2"/>
<proteinExistence type="predicted"/>
<feature type="domain" description="PepSY" evidence="2">
    <location>
        <begin position="42"/>
        <end position="99"/>
    </location>
</feature>
<sequence>MMLLRLLRVILLSACIGIAPVQADSRQDHEIARRALEAGEILSLRQVLERIEREHHGQVLEVELEQEDQRWIYEVKMLRRDGGINKLIIDARDGRVLEIKGRHGRQLGRDN</sequence>
<evidence type="ECO:0000259" key="2">
    <source>
        <dbReference type="Pfam" id="PF03413"/>
    </source>
</evidence>
<keyword evidence="1" id="KW-0732">Signal</keyword>
<feature type="signal peptide" evidence="1">
    <location>
        <begin position="1"/>
        <end position="23"/>
    </location>
</feature>
<dbReference type="Pfam" id="PF03413">
    <property type="entry name" value="PepSY"/>
    <property type="match status" value="1"/>
</dbReference>
<dbReference type="Proteomes" id="UP000248259">
    <property type="component" value="Unassembled WGS sequence"/>
</dbReference>
<name>A0A323UVP3_9RHOO</name>
<evidence type="ECO:0000313" key="3">
    <source>
        <dbReference type="EMBL" id="PZA16554.1"/>
    </source>
</evidence>
<reference evidence="3 4" key="1">
    <citation type="submission" date="2018-06" db="EMBL/GenBank/DDBJ databases">
        <title>Azoarcus communis strain SWub3 genome.</title>
        <authorList>
            <person name="Zorraquino Salvo V."/>
            <person name="Toubiana D."/>
            <person name="Blumwald E."/>
        </authorList>
    </citation>
    <scope>NUCLEOTIDE SEQUENCE [LARGE SCALE GENOMIC DNA]</scope>
    <source>
        <strain evidence="3 4">SWub3</strain>
    </source>
</reference>
<dbReference type="Gene3D" id="3.10.450.40">
    <property type="match status" value="1"/>
</dbReference>
<dbReference type="EMBL" id="QKOE01000006">
    <property type="protein sequence ID" value="PZA16554.1"/>
    <property type="molecule type" value="Genomic_DNA"/>
</dbReference>
<comment type="caution">
    <text evidence="3">The sequence shown here is derived from an EMBL/GenBank/DDBJ whole genome shotgun (WGS) entry which is preliminary data.</text>
</comment>
<accession>A0A323UVP3</accession>
<gene>
    <name evidence="3" type="ORF">DNK49_10515</name>
</gene>
<feature type="chain" id="PRO_5016392730" evidence="1">
    <location>
        <begin position="24"/>
        <end position="111"/>
    </location>
</feature>
<dbReference type="InterPro" id="IPR025711">
    <property type="entry name" value="PepSY"/>
</dbReference>
<evidence type="ECO:0000256" key="1">
    <source>
        <dbReference type="SAM" id="SignalP"/>
    </source>
</evidence>